<dbReference type="InterPro" id="IPR036890">
    <property type="entry name" value="HATPase_C_sf"/>
</dbReference>
<accession>A3TXG9</accession>
<proteinExistence type="predicted"/>
<dbReference type="Proteomes" id="UP000004318">
    <property type="component" value="Unassembled WGS sequence"/>
</dbReference>
<evidence type="ECO:0000259" key="1">
    <source>
        <dbReference type="Pfam" id="PF10090"/>
    </source>
</evidence>
<sequence>MTQDNQRLAALIGSRICHDLISPVGAIQNGVELLAMERQAGPELALIEDSVNNASARIRFLRIAFGLAGAGQPMSPQEICGTLSDIGRAGRIRHDWIPVETCTRRETQEVFLAMMCLESAMPRGGTISVATGGQGWTVSGPADPDRPDPALWRMLASNAVGVADVVPAQVQFAFLSGQLADRGVAALVVTAGEGITIRLPA</sequence>
<keyword evidence="3" id="KW-1185">Reference proteome</keyword>
<name>A3TXG9_PSEBH</name>
<dbReference type="RefSeq" id="WP_009804829.1">
    <property type="nucleotide sequence ID" value="NZ_CH724131.1"/>
</dbReference>
<protein>
    <recommendedName>
        <fullName evidence="1">Histidine phosphotransferase ChpT C-terminal domain-containing protein</fullName>
    </recommendedName>
</protein>
<reference evidence="2 3" key="1">
    <citation type="journal article" date="2010" name="J. Bacteriol.">
        <title>Genome sequences of Oceanicola granulosus HTCC2516(T) and Oceanicola batsensis HTCC2597(TDelta).</title>
        <authorList>
            <person name="Thrash J.C."/>
            <person name="Cho J.C."/>
            <person name="Vergin K.L."/>
            <person name="Giovannoni S.J."/>
        </authorList>
    </citation>
    <scope>NUCLEOTIDE SEQUENCE [LARGE SCALE GENOMIC DNA]</scope>
    <source>
        <strain evidence="3">ATCC BAA-863 / DSM 15984 / KCTC 12145 / HTCC2597</strain>
    </source>
</reference>
<gene>
    <name evidence="2" type="ORF">OB2597_02877</name>
</gene>
<dbReference type="InterPro" id="IPR018762">
    <property type="entry name" value="ChpT_C"/>
</dbReference>
<dbReference type="AlphaFoldDB" id="A3TXG9"/>
<comment type="caution">
    <text evidence="2">The sequence shown here is derived from an EMBL/GenBank/DDBJ whole genome shotgun (WGS) entry which is preliminary data.</text>
</comment>
<dbReference type="Pfam" id="PF10090">
    <property type="entry name" value="HPTransfase"/>
    <property type="match status" value="1"/>
</dbReference>
<dbReference type="OrthoDB" id="9803702at2"/>
<dbReference type="Gene3D" id="1.10.287.130">
    <property type="match status" value="1"/>
</dbReference>
<organism evidence="2 3">
    <name type="scientific">Pseudooceanicola batsensis (strain ATCC BAA-863 / DSM 15984 / KCTC 12145 / HTCC2597)</name>
    <name type="common">Oceanicola batsensis</name>
    <dbReference type="NCBI Taxonomy" id="252305"/>
    <lineage>
        <taxon>Bacteria</taxon>
        <taxon>Pseudomonadati</taxon>
        <taxon>Pseudomonadota</taxon>
        <taxon>Alphaproteobacteria</taxon>
        <taxon>Rhodobacterales</taxon>
        <taxon>Paracoccaceae</taxon>
        <taxon>Pseudooceanicola</taxon>
    </lineage>
</organism>
<dbReference type="Gene3D" id="3.30.565.10">
    <property type="entry name" value="Histidine kinase-like ATPase, C-terminal domain"/>
    <property type="match status" value="1"/>
</dbReference>
<dbReference type="eggNOG" id="COG5385">
    <property type="taxonomic scope" value="Bacteria"/>
</dbReference>
<dbReference type="HOGENOM" id="CLU_086320_1_0_5"/>
<dbReference type="EMBL" id="AAMO01000004">
    <property type="protein sequence ID" value="EAQ03529.1"/>
    <property type="molecule type" value="Genomic_DNA"/>
</dbReference>
<dbReference type="STRING" id="252305.OB2597_02877"/>
<evidence type="ECO:0000313" key="2">
    <source>
        <dbReference type="EMBL" id="EAQ03529.1"/>
    </source>
</evidence>
<evidence type="ECO:0000313" key="3">
    <source>
        <dbReference type="Proteomes" id="UP000004318"/>
    </source>
</evidence>
<feature type="domain" description="Histidine phosphotransferase ChpT C-terminal" evidence="1">
    <location>
        <begin position="77"/>
        <end position="185"/>
    </location>
</feature>